<name>A4U074_9PROT</name>
<dbReference type="AlphaFoldDB" id="A4U074"/>
<proteinExistence type="predicted"/>
<dbReference type="EMBL" id="CU459003">
    <property type="protein sequence ID" value="CAM76281.1"/>
    <property type="molecule type" value="Genomic_DNA"/>
</dbReference>
<organism evidence="1">
    <name type="scientific">Magnetospirillum gryphiswaldense</name>
    <dbReference type="NCBI Taxonomy" id="55518"/>
    <lineage>
        <taxon>Bacteria</taxon>
        <taxon>Pseudomonadati</taxon>
        <taxon>Pseudomonadota</taxon>
        <taxon>Alphaproteobacteria</taxon>
        <taxon>Rhodospirillales</taxon>
        <taxon>Rhodospirillaceae</taxon>
        <taxon>Magnetospirillum</taxon>
    </lineage>
</organism>
<reference evidence="1" key="1">
    <citation type="journal article" date="2007" name="J. Bacteriol.">
        <title>Comparative genome analysis of four magnetotactic bacteria reveals a complex set of group-specific genes implicated in magnetosome biomineralization and function.</title>
        <authorList>
            <person name="Richter M."/>
            <person name="Kube M."/>
            <person name="Bazylinski D.A."/>
            <person name="Lombardot T."/>
            <person name="Gloeckner F.O."/>
            <person name="Reinhardt R."/>
            <person name="Schueler D."/>
        </authorList>
    </citation>
    <scope>NUCLEOTIDE SEQUENCE</scope>
    <source>
        <strain evidence="1">MSR-1</strain>
    </source>
</reference>
<accession>A4U074</accession>
<sequence length="42" mass="4655">MAAQSPQSLQFIDSSIIRTHQHAAGDKKGVRITPSWMSVDCR</sequence>
<evidence type="ECO:0000313" key="1">
    <source>
        <dbReference type="EMBL" id="CAM76281.1"/>
    </source>
</evidence>
<protein>
    <submittedName>
        <fullName evidence="1">Uncharacterized protein</fullName>
    </submittedName>
</protein>
<gene>
    <name evidence="1" type="ORF">MGR_1369</name>
</gene>